<dbReference type="SUPFAM" id="SSF53335">
    <property type="entry name" value="S-adenosyl-L-methionine-dependent methyltransferases"/>
    <property type="match status" value="1"/>
</dbReference>
<dbReference type="Proteomes" id="UP000326711">
    <property type="component" value="Chromosome"/>
</dbReference>
<accession>A0A5J6Z8G8</accession>
<keyword evidence="3" id="KW-1185">Reference proteome</keyword>
<protein>
    <recommendedName>
        <fullName evidence="1">THUMP-like domain-containing protein</fullName>
    </recommendedName>
</protein>
<reference evidence="3" key="1">
    <citation type="submission" date="2019-10" db="EMBL/GenBank/DDBJ databases">
        <title>Complete genome sequence of Corynebacterium urogenitalis DSM 108747, isolated from the genital tract of a cow.</title>
        <authorList>
            <person name="Ruckert C."/>
            <person name="Ballas P."/>
            <person name="Wagener K."/>
            <person name="Drillich M."/>
            <person name="Kaempfer P."/>
            <person name="Busse H.-J."/>
            <person name="Ehling-Schulz M."/>
        </authorList>
    </citation>
    <scope>NUCLEOTIDE SEQUENCE [LARGE SCALE GENOMIC DNA]</scope>
    <source>
        <strain evidence="3">LMM 1652</strain>
    </source>
</reference>
<evidence type="ECO:0000313" key="3">
    <source>
        <dbReference type="Proteomes" id="UP000326711"/>
    </source>
</evidence>
<dbReference type="InterPro" id="IPR041497">
    <property type="entry name" value="Thump-like"/>
</dbReference>
<dbReference type="EMBL" id="CP045032">
    <property type="protein sequence ID" value="QFQ02691.1"/>
    <property type="molecule type" value="Genomic_DNA"/>
</dbReference>
<dbReference type="RefSeq" id="WP_151903026.1">
    <property type="nucleotide sequence ID" value="NZ_CP045032.1"/>
</dbReference>
<gene>
    <name evidence="2" type="ORF">CUROG_06675</name>
</gene>
<evidence type="ECO:0000313" key="2">
    <source>
        <dbReference type="EMBL" id="QFQ02691.1"/>
    </source>
</evidence>
<evidence type="ECO:0000259" key="1">
    <source>
        <dbReference type="Pfam" id="PF18096"/>
    </source>
</evidence>
<dbReference type="OrthoDB" id="9810570at2"/>
<dbReference type="Gene3D" id="3.40.50.150">
    <property type="entry name" value="Vaccinia Virus protein VP39"/>
    <property type="match status" value="1"/>
</dbReference>
<proteinExistence type="predicted"/>
<organism evidence="2 3">
    <name type="scientific">Corynebacterium urogenitale</name>
    <dbReference type="NCBI Taxonomy" id="2487892"/>
    <lineage>
        <taxon>Bacteria</taxon>
        <taxon>Bacillati</taxon>
        <taxon>Actinomycetota</taxon>
        <taxon>Actinomycetes</taxon>
        <taxon>Mycobacteriales</taxon>
        <taxon>Corynebacteriaceae</taxon>
        <taxon>Corynebacterium</taxon>
    </lineage>
</organism>
<dbReference type="InterPro" id="IPR029063">
    <property type="entry name" value="SAM-dependent_MTases_sf"/>
</dbReference>
<name>A0A5J6Z8G8_9CORY</name>
<dbReference type="Pfam" id="PF18096">
    <property type="entry name" value="Thump_like"/>
    <property type="match status" value="1"/>
</dbReference>
<dbReference type="KEGG" id="cuo:CUROG_06675"/>
<sequence length="419" mass="44967">MPYTHEELDFLFAHPEAIEFASTLELSRKSELREIAGLRKDYGDKARCLVELVQSRRTAQRKIEGGSQWMVDSPSAQQATPSPVADFRAQHLKGLGVERVADVTCSVGTELMHLSRAGISAVGADLDFQRLRMARANVPNVPVLRADALHPVIDAPVVIADPARRGSSGRIHSIKDLMPPLPELIAAQQGRELAVKCAPGIDFSNVDDWAGQVDIVSVDGDVKEACVYTPGLRAQAGGVGLKEGGQEGSGLLRRAVVMRASGLLTLTSAMPYEEDDAKAAAPAGRYLFDPDGAIVRAGLVRHLAAQHGWWQLDPRIAYLTGDTLPGEQGTEAVDPAEAVRAAGARAFEIVEQVPLKKLKAALHARSAARVEILVRGVDVDPDQLRKKLKLKAGKGKQNSWSVVIARIGDAATAFICESV</sequence>
<feature type="domain" description="THUMP-like" evidence="1">
    <location>
        <begin position="344"/>
        <end position="417"/>
    </location>
</feature>
<dbReference type="AlphaFoldDB" id="A0A5J6Z8G8"/>